<dbReference type="STRING" id="1797535.A2744_03545"/>
<organism evidence="3 4">
    <name type="scientific">Candidatus Buchananbacteria bacterium RIFCSPHIGHO2_01_FULL_44_11</name>
    <dbReference type="NCBI Taxonomy" id="1797535"/>
    <lineage>
        <taxon>Bacteria</taxon>
        <taxon>Candidatus Buchananiibacteriota</taxon>
    </lineage>
</organism>
<feature type="transmembrane region" description="Helical" evidence="1">
    <location>
        <begin position="168"/>
        <end position="186"/>
    </location>
</feature>
<feature type="transmembrane region" description="Helical" evidence="1">
    <location>
        <begin position="12"/>
        <end position="31"/>
    </location>
</feature>
<evidence type="ECO:0000313" key="4">
    <source>
        <dbReference type="Proteomes" id="UP000178240"/>
    </source>
</evidence>
<dbReference type="PANTHER" id="PTHR37810:SF5">
    <property type="entry name" value="IMMUNITY PROTEIN SDPI"/>
    <property type="match status" value="1"/>
</dbReference>
<reference evidence="3 4" key="1">
    <citation type="journal article" date="2016" name="Nat. Commun.">
        <title>Thousands of microbial genomes shed light on interconnected biogeochemical processes in an aquifer system.</title>
        <authorList>
            <person name="Anantharaman K."/>
            <person name="Brown C.T."/>
            <person name="Hug L.A."/>
            <person name="Sharon I."/>
            <person name="Castelle C.J."/>
            <person name="Probst A.J."/>
            <person name="Thomas B.C."/>
            <person name="Singh A."/>
            <person name="Wilkins M.J."/>
            <person name="Karaoz U."/>
            <person name="Brodie E.L."/>
            <person name="Williams K.H."/>
            <person name="Hubbard S.S."/>
            <person name="Banfield J.F."/>
        </authorList>
    </citation>
    <scope>NUCLEOTIDE SEQUENCE [LARGE SCALE GENOMIC DNA]</scope>
</reference>
<protein>
    <recommendedName>
        <fullName evidence="2">DUF1648 domain-containing protein</fullName>
    </recommendedName>
</protein>
<evidence type="ECO:0000259" key="2">
    <source>
        <dbReference type="Pfam" id="PF07853"/>
    </source>
</evidence>
<feature type="transmembrane region" description="Helical" evidence="1">
    <location>
        <begin position="192"/>
        <end position="216"/>
    </location>
</feature>
<feature type="domain" description="DUF1648" evidence="2">
    <location>
        <begin position="18"/>
        <end position="65"/>
    </location>
</feature>
<comment type="caution">
    <text evidence="3">The sequence shown here is derived from an EMBL/GenBank/DDBJ whole genome shotgun (WGS) entry which is preliminary data.</text>
</comment>
<dbReference type="InterPro" id="IPR026272">
    <property type="entry name" value="SdpI"/>
</dbReference>
<dbReference type="GO" id="GO:0009636">
    <property type="term" value="P:response to toxic substance"/>
    <property type="evidence" value="ECO:0007669"/>
    <property type="project" value="TreeGrafter"/>
</dbReference>
<feature type="transmembrane region" description="Helical" evidence="1">
    <location>
        <begin position="58"/>
        <end position="78"/>
    </location>
</feature>
<sequence length="232" mass="26602">MTSPVKPTFKTEVLPLSLIALSVVASFYFYANFPDQVPIHWNYQGEIDDYASKEFGAFFFPALILGIYLMFLFIPFLDPKKERYQDFRKAYHVFKAAIIIFMVLIYGYTGLAGLGYDIPIATVIPSAVGILCIIIGNYLGKIKTNWFMGIRTPWTLSNDEVWNKTNRLGGKMFIVMGLIMVFAPLLQMNSEIFWWIFIVSIAVVAIIPIVYSYILYRKIEKNTSNQPKNDQP</sequence>
<dbReference type="Pfam" id="PF07853">
    <property type="entry name" value="DUF1648"/>
    <property type="match status" value="1"/>
</dbReference>
<dbReference type="Pfam" id="PF13630">
    <property type="entry name" value="SdpI"/>
    <property type="match status" value="1"/>
</dbReference>
<keyword evidence="1" id="KW-0472">Membrane</keyword>
<dbReference type="Proteomes" id="UP000178240">
    <property type="component" value="Unassembled WGS sequence"/>
</dbReference>
<dbReference type="InterPro" id="IPR025962">
    <property type="entry name" value="SdpI/YhfL"/>
</dbReference>
<dbReference type="PANTHER" id="PTHR37810">
    <property type="entry name" value="IMMUNITY PROTEIN SDPI"/>
    <property type="match status" value="1"/>
</dbReference>
<proteinExistence type="predicted"/>
<dbReference type="EMBL" id="MHIE01000003">
    <property type="protein sequence ID" value="OGY46494.1"/>
    <property type="molecule type" value="Genomic_DNA"/>
</dbReference>
<dbReference type="PIRSF" id="PIRSF038959">
    <property type="entry name" value="SdpI"/>
    <property type="match status" value="1"/>
</dbReference>
<keyword evidence="1" id="KW-0812">Transmembrane</keyword>
<dbReference type="AlphaFoldDB" id="A0A1G1Y2T4"/>
<feature type="transmembrane region" description="Helical" evidence="1">
    <location>
        <begin position="120"/>
        <end position="139"/>
    </location>
</feature>
<accession>A0A1G1Y2T4</accession>
<evidence type="ECO:0000313" key="3">
    <source>
        <dbReference type="EMBL" id="OGY46494.1"/>
    </source>
</evidence>
<gene>
    <name evidence="3" type="ORF">A2744_03545</name>
</gene>
<evidence type="ECO:0000256" key="1">
    <source>
        <dbReference type="SAM" id="Phobius"/>
    </source>
</evidence>
<keyword evidence="1" id="KW-1133">Transmembrane helix</keyword>
<dbReference type="InterPro" id="IPR012867">
    <property type="entry name" value="DUF1648"/>
</dbReference>
<feature type="transmembrane region" description="Helical" evidence="1">
    <location>
        <begin position="90"/>
        <end position="108"/>
    </location>
</feature>
<name>A0A1G1Y2T4_9BACT</name>